<evidence type="ECO:0000313" key="6">
    <source>
        <dbReference type="EMBL" id="CCP26456.1"/>
    </source>
</evidence>
<dbReference type="InterPro" id="IPR013154">
    <property type="entry name" value="ADH-like_N"/>
</dbReference>
<accession>L0RZV1</accession>
<accession>F4LW27</accession>
<evidence type="ECO:0000256" key="1">
    <source>
        <dbReference type="ARBA" id="ARBA00022723"/>
    </source>
</evidence>
<dbReference type="KEGG" id="tep:TepRe1_1555"/>
<dbReference type="InterPro" id="IPR002328">
    <property type="entry name" value="ADH_Zn_CS"/>
</dbReference>
<dbReference type="STRING" id="1209989.TepRe1_1555"/>
<proteinExistence type="inferred from homology"/>
<dbReference type="InterPro" id="IPR011032">
    <property type="entry name" value="GroES-like_sf"/>
</dbReference>
<dbReference type="eggNOG" id="COG1063">
    <property type="taxonomic scope" value="Bacteria"/>
</dbReference>
<sequence length="347" mass="37836">MIGVMKGIIKEKPEVGAAYRDNLPVPEVRDNEMLVRVKATAICGTDMHIYNWEKYAQERLKLPMVFGHEFAGDVVKVGSMVKNFKIGDRVAGETHIPCNICYQCQTGNKHICEDMKIIGVHTPGSFAEYISIPEDCAWRLDDSLSYETGSILEPMGVAVHGVLSGEIGGKTIAIYGCGPIGLMAVGTAAACGASQIFAMDVFEKKLEVAKKMRADVVLKSGQDDVVKTVLDATYGRGVDVVLDYSGNAKAIQEGFKILQKGGRFTMVGLPNSPVELDLSESIIYKEAHVNGSTGRLMYETWWQCSELLKSGKLDIKPVIGGIYPIKDYEKAFEALKNGAPGKMIFIP</sequence>
<dbReference type="GO" id="GO:0008270">
    <property type="term" value="F:zinc ion binding"/>
    <property type="evidence" value="ECO:0007669"/>
    <property type="project" value="InterPro"/>
</dbReference>
<dbReference type="HOGENOM" id="CLU_026673_11_0_9"/>
<evidence type="ECO:0000256" key="2">
    <source>
        <dbReference type="ARBA" id="ARBA00022833"/>
    </source>
</evidence>
<dbReference type="PANTHER" id="PTHR43401">
    <property type="entry name" value="L-THREONINE 3-DEHYDROGENASE"/>
    <property type="match status" value="1"/>
</dbReference>
<keyword evidence="1 4" id="KW-0479">Metal-binding</keyword>
<gene>
    <name evidence="6" type="primary">tdh</name>
    <name evidence="6" type="ordered locus">TEPIRE1_1676</name>
</gene>
<dbReference type="SUPFAM" id="SSF51735">
    <property type="entry name" value="NAD(P)-binding Rossmann-fold domains"/>
    <property type="match status" value="1"/>
</dbReference>
<dbReference type="GO" id="GO:0008743">
    <property type="term" value="F:L-threonine 3-dehydrogenase activity"/>
    <property type="evidence" value="ECO:0007669"/>
    <property type="project" value="UniProtKB-EC"/>
</dbReference>
<evidence type="ECO:0000256" key="4">
    <source>
        <dbReference type="RuleBase" id="RU361277"/>
    </source>
</evidence>
<dbReference type="InterPro" id="IPR013149">
    <property type="entry name" value="ADH-like_C"/>
</dbReference>
<evidence type="ECO:0000259" key="5">
    <source>
        <dbReference type="SMART" id="SM00829"/>
    </source>
</evidence>
<dbReference type="AlphaFoldDB" id="F4LW27"/>
<dbReference type="PROSITE" id="PS00059">
    <property type="entry name" value="ADH_ZINC"/>
    <property type="match status" value="1"/>
</dbReference>
<dbReference type="SUPFAM" id="SSF50129">
    <property type="entry name" value="GroES-like"/>
    <property type="match status" value="1"/>
</dbReference>
<keyword evidence="3 6" id="KW-0560">Oxidoreductase</keyword>
<dbReference type="NCBIfam" id="NF003808">
    <property type="entry name" value="PRK05396.1"/>
    <property type="match status" value="1"/>
</dbReference>
<dbReference type="InterPro" id="IPR020843">
    <property type="entry name" value="ER"/>
</dbReference>
<keyword evidence="7" id="KW-1185">Reference proteome</keyword>
<dbReference type="KEGG" id="tae:TepiRe1_1676"/>
<keyword evidence="2 4" id="KW-0862">Zinc</keyword>
<dbReference type="SMART" id="SM00829">
    <property type="entry name" value="PKS_ER"/>
    <property type="match status" value="1"/>
</dbReference>
<dbReference type="Pfam" id="PF08240">
    <property type="entry name" value="ADH_N"/>
    <property type="match status" value="1"/>
</dbReference>
<dbReference type="Proteomes" id="UP000010802">
    <property type="component" value="Chromosome"/>
</dbReference>
<dbReference type="PANTHER" id="PTHR43401:SF2">
    <property type="entry name" value="L-THREONINE 3-DEHYDROGENASE"/>
    <property type="match status" value="1"/>
</dbReference>
<protein>
    <submittedName>
        <fullName evidence="6">L-threonine 3-dehydrogenase</fullName>
        <ecNumber evidence="6">1.1.1.103</ecNumber>
    </submittedName>
</protein>
<comment type="cofactor">
    <cofactor evidence="4">
        <name>Zn(2+)</name>
        <dbReference type="ChEBI" id="CHEBI:29105"/>
    </cofactor>
</comment>
<dbReference type="RefSeq" id="WP_013778618.1">
    <property type="nucleotide sequence ID" value="NC_015519.1"/>
</dbReference>
<dbReference type="InterPro" id="IPR050129">
    <property type="entry name" value="Zn_alcohol_dh"/>
</dbReference>
<dbReference type="InterPro" id="IPR036291">
    <property type="entry name" value="NAD(P)-bd_dom_sf"/>
</dbReference>
<comment type="similarity">
    <text evidence="4">Belongs to the zinc-containing alcohol dehydrogenase family.</text>
</comment>
<name>F4LW27_TEPAE</name>
<reference evidence="7" key="1">
    <citation type="journal article" date="2013" name="Genome Announc.">
        <title>First genome sequence of a syntrophic acetate-oxidizing bacterium, Tepidanaerobacter acetatoxydans strain Re1.</title>
        <authorList>
            <person name="Manzoor S."/>
            <person name="Bongcam-Rudloff E."/>
            <person name="Schnurer A."/>
            <person name="Muller B."/>
        </authorList>
    </citation>
    <scope>NUCLEOTIDE SEQUENCE [LARGE SCALE GENOMIC DNA]</scope>
    <source>
        <strain evidence="7">Re1</strain>
    </source>
</reference>
<dbReference type="Gene3D" id="3.90.180.10">
    <property type="entry name" value="Medium-chain alcohol dehydrogenases, catalytic domain"/>
    <property type="match status" value="1"/>
</dbReference>
<evidence type="ECO:0000256" key="3">
    <source>
        <dbReference type="ARBA" id="ARBA00023002"/>
    </source>
</evidence>
<dbReference type="OrthoDB" id="9777057at2"/>
<dbReference type="PATRIC" id="fig|1209989.3.peg.1924"/>
<dbReference type="EMBL" id="HF563609">
    <property type="protein sequence ID" value="CCP26456.1"/>
    <property type="molecule type" value="Genomic_DNA"/>
</dbReference>
<feature type="domain" description="Enoyl reductase (ER)" evidence="5">
    <location>
        <begin position="16"/>
        <end position="345"/>
    </location>
</feature>
<evidence type="ECO:0000313" key="7">
    <source>
        <dbReference type="Proteomes" id="UP000010802"/>
    </source>
</evidence>
<dbReference type="Gene3D" id="3.40.50.720">
    <property type="entry name" value="NAD(P)-binding Rossmann-like Domain"/>
    <property type="match status" value="1"/>
</dbReference>
<dbReference type="EC" id="1.1.1.103" evidence="6"/>
<dbReference type="Pfam" id="PF00107">
    <property type="entry name" value="ADH_zinc_N"/>
    <property type="match status" value="1"/>
</dbReference>
<organism evidence="6 7">
    <name type="scientific">Tepidanaerobacter acetatoxydans (strain DSM 21804 / JCM 16047 / Re1)</name>
    <dbReference type="NCBI Taxonomy" id="1209989"/>
    <lineage>
        <taxon>Bacteria</taxon>
        <taxon>Bacillati</taxon>
        <taxon>Bacillota</taxon>
        <taxon>Clostridia</taxon>
        <taxon>Thermosediminibacterales</taxon>
        <taxon>Tepidanaerobacteraceae</taxon>
        <taxon>Tepidanaerobacter</taxon>
    </lineage>
</organism>